<reference evidence="1 2" key="1">
    <citation type="journal article" date="2016" name="Genome Biol. Evol.">
        <title>Gene Family Evolution Reflects Adaptation to Soil Environmental Stressors in the Genome of the Collembolan Orchesella cincta.</title>
        <authorList>
            <person name="Faddeeva-Vakhrusheva A."/>
            <person name="Derks M.F."/>
            <person name="Anvar S.Y."/>
            <person name="Agamennone V."/>
            <person name="Suring W."/>
            <person name="Smit S."/>
            <person name="van Straalen N.M."/>
            <person name="Roelofs D."/>
        </authorList>
    </citation>
    <scope>NUCLEOTIDE SEQUENCE [LARGE SCALE GENOMIC DNA]</scope>
    <source>
        <tissue evidence="1">Mixed pool</tissue>
    </source>
</reference>
<evidence type="ECO:0000313" key="2">
    <source>
        <dbReference type="Proteomes" id="UP000094527"/>
    </source>
</evidence>
<name>A0A1D2NK27_ORCCI</name>
<evidence type="ECO:0000313" key="1">
    <source>
        <dbReference type="EMBL" id="ODN05601.1"/>
    </source>
</evidence>
<keyword evidence="2" id="KW-1185">Reference proteome</keyword>
<proteinExistence type="predicted"/>
<gene>
    <name evidence="1" type="ORF">Ocin01_01073</name>
</gene>
<accession>A0A1D2NK27</accession>
<sequence>MSLRKADILIKRRSLCLPGPITQIQILEKLGDLEDLSQRDMATGKEKDGFLIFRLM</sequence>
<protein>
    <submittedName>
        <fullName evidence="1">Uncharacterized protein</fullName>
    </submittedName>
</protein>
<dbReference type="AlphaFoldDB" id="A0A1D2NK27"/>
<dbReference type="EMBL" id="LJIJ01000020">
    <property type="protein sequence ID" value="ODN05601.1"/>
    <property type="molecule type" value="Genomic_DNA"/>
</dbReference>
<dbReference type="Proteomes" id="UP000094527">
    <property type="component" value="Unassembled WGS sequence"/>
</dbReference>
<comment type="caution">
    <text evidence="1">The sequence shown here is derived from an EMBL/GenBank/DDBJ whole genome shotgun (WGS) entry which is preliminary data.</text>
</comment>
<organism evidence="1 2">
    <name type="scientific">Orchesella cincta</name>
    <name type="common">Springtail</name>
    <name type="synonym">Podura cincta</name>
    <dbReference type="NCBI Taxonomy" id="48709"/>
    <lineage>
        <taxon>Eukaryota</taxon>
        <taxon>Metazoa</taxon>
        <taxon>Ecdysozoa</taxon>
        <taxon>Arthropoda</taxon>
        <taxon>Hexapoda</taxon>
        <taxon>Collembola</taxon>
        <taxon>Entomobryomorpha</taxon>
        <taxon>Entomobryoidea</taxon>
        <taxon>Orchesellidae</taxon>
        <taxon>Orchesellinae</taxon>
        <taxon>Orchesella</taxon>
    </lineage>
</organism>